<dbReference type="Pfam" id="PF13100">
    <property type="entry name" value="OstA_2"/>
    <property type="match status" value="1"/>
</dbReference>
<reference evidence="4" key="1">
    <citation type="submission" date="2020-01" db="EMBL/GenBank/DDBJ databases">
        <authorList>
            <person name="Seo Y.L."/>
        </authorList>
    </citation>
    <scope>NUCLEOTIDE SEQUENCE</scope>
    <source>
        <strain evidence="4">R11</strain>
    </source>
</reference>
<feature type="region of interest" description="Disordered" evidence="1">
    <location>
        <begin position="748"/>
        <end position="767"/>
    </location>
</feature>
<proteinExistence type="predicted"/>
<dbReference type="EMBL" id="WWEO01000039">
    <property type="protein sequence ID" value="NCD68766.1"/>
    <property type="molecule type" value="Genomic_DNA"/>
</dbReference>
<feature type="region of interest" description="Disordered" evidence="1">
    <location>
        <begin position="299"/>
        <end position="364"/>
    </location>
</feature>
<evidence type="ECO:0000259" key="3">
    <source>
        <dbReference type="Pfam" id="PF13100"/>
    </source>
</evidence>
<feature type="compositionally biased region" description="Basic and acidic residues" evidence="1">
    <location>
        <begin position="299"/>
        <end position="320"/>
    </location>
</feature>
<evidence type="ECO:0000313" key="4">
    <source>
        <dbReference type="EMBL" id="NCD68766.1"/>
    </source>
</evidence>
<dbReference type="RefSeq" id="WP_166584784.1">
    <property type="nucleotide sequence ID" value="NZ_WWEO01000039.1"/>
</dbReference>
<feature type="compositionally biased region" description="Basic residues" evidence="1">
    <location>
        <begin position="750"/>
        <end position="763"/>
    </location>
</feature>
<organism evidence="4 5">
    <name type="scientific">Mucilaginibacter agri</name>
    <dbReference type="NCBI Taxonomy" id="2695265"/>
    <lineage>
        <taxon>Bacteria</taxon>
        <taxon>Pseudomonadati</taxon>
        <taxon>Bacteroidota</taxon>
        <taxon>Sphingobacteriia</taxon>
        <taxon>Sphingobacteriales</taxon>
        <taxon>Sphingobacteriaceae</taxon>
        <taxon>Mucilaginibacter</taxon>
    </lineage>
</organism>
<dbReference type="Proteomes" id="UP000638732">
    <property type="component" value="Unassembled WGS sequence"/>
</dbReference>
<feature type="region of interest" description="Disordered" evidence="1">
    <location>
        <begin position="405"/>
        <end position="426"/>
    </location>
</feature>
<dbReference type="AlphaFoldDB" id="A0A965ZFL2"/>
<dbReference type="InterPro" id="IPR005653">
    <property type="entry name" value="OstA-like_N"/>
</dbReference>
<protein>
    <recommendedName>
        <fullName evidence="3">Organic solvent tolerance-like N-terminal domain-containing protein</fullName>
    </recommendedName>
</protein>
<evidence type="ECO:0000256" key="2">
    <source>
        <dbReference type="SAM" id="SignalP"/>
    </source>
</evidence>
<dbReference type="Gene3D" id="2.60.450.10">
    <property type="entry name" value="Lipopolysaccharide (LPS) transport protein A like domain"/>
    <property type="match status" value="2"/>
</dbReference>
<evidence type="ECO:0000256" key="1">
    <source>
        <dbReference type="SAM" id="MobiDB-lite"/>
    </source>
</evidence>
<keyword evidence="2" id="KW-0732">Signal</keyword>
<reference evidence="4" key="2">
    <citation type="submission" date="2020-10" db="EMBL/GenBank/DDBJ databases">
        <title>Mucilaginibacter sp. nov., isolated from soil.</title>
        <authorList>
            <person name="Jeon C.O."/>
        </authorList>
    </citation>
    <scope>NUCLEOTIDE SEQUENCE</scope>
    <source>
        <strain evidence="4">R11</strain>
    </source>
</reference>
<feature type="domain" description="Organic solvent tolerance-like N-terminal" evidence="3">
    <location>
        <begin position="28"/>
        <end position="181"/>
    </location>
</feature>
<feature type="signal peptide" evidence="2">
    <location>
        <begin position="1"/>
        <end position="19"/>
    </location>
</feature>
<feature type="chain" id="PRO_5036867845" description="Organic solvent tolerance-like N-terminal domain-containing protein" evidence="2">
    <location>
        <begin position="20"/>
        <end position="862"/>
    </location>
</feature>
<evidence type="ECO:0000313" key="5">
    <source>
        <dbReference type="Proteomes" id="UP000638732"/>
    </source>
</evidence>
<name>A0A965ZFL2_9SPHI</name>
<sequence>MIKYVLSCFLLCLGLAAICQPKKKASVVNLISSERSQGIKRNGADVIKVYHGVFQQDYSILRSDSAYFYPQLNSFDAFGHVNINQGDTLNIYSDKLNYNGNTHIALLTDNVKMVDKDATLTTNYLTYNTATRIGTYTGGGKLVNKDNTLTSTNGYYFAYSRDSYFRYNAVLTTVDAIIKTDTLRYNTGSRIAYFYGPTNIYGKKNKDTLYTENGLYNTVTEQAYFGKKNLYKQGTKSLKGDSLFYDRLKGYGRAIKNVMFDDKEQKITLHGQLGTYYQNPERTVVTQNPWVTIITEEKDSTKTDTVKPKPEAKATADKGKPVANTQPVVAGASPKANNVQPGTPLKNSQPLKPVGPVDSATVTPDTVKVQLPKPSAVKDSVKNNTAVKAAVSKPAGKDSIEVIKQGSKKKDKNIKAESPKPLLPKDTVTRTKQDTIYMVADTLETRVMTFKALKDLQEERRLASVIDTTAEGRAKRAAKNAKPSKFLSLSPPKIMPDTSYRHTDFFGPPKKTPVFVSKQPGKGAPGKKAAIDSTKLKPDSVYSTHNVVLSDTSRIRILFGHHNAKLYKSDLQAKADSIFYSSSDSTIRCYVNPIIWSQGSQMTADTIYLQLKNKKLDNMDLFPSPFIVNTENADTAFFNQVAGKKMKAYFVDSKLSRVFVDGNAETIYFNRDSTTKQVKEMYRSLSSRIRVNFKAGNVSNIMYWVKPDQKYGPIAKFTDDERLLKGFIWKPKERPVSKEAIIPELDKTGKYKHAPPPKPRAKGKPAVNLKGGLPGILAGKDSLINKALTDPKLKSAKDSLGNMLKQPGNKAIKDSLVNKAIKQSGKLATDTTVNKLLKQPGVKAAKDSVLKKLPAKADTVKH</sequence>
<feature type="region of interest" description="Disordered" evidence="1">
    <location>
        <begin position="474"/>
        <end position="493"/>
    </location>
</feature>
<comment type="caution">
    <text evidence="4">The sequence shown here is derived from an EMBL/GenBank/DDBJ whole genome shotgun (WGS) entry which is preliminary data.</text>
</comment>
<feature type="compositionally biased region" description="Polar residues" evidence="1">
    <location>
        <begin position="335"/>
        <end position="350"/>
    </location>
</feature>
<gene>
    <name evidence="4" type="ORF">GSY63_05305</name>
</gene>
<keyword evidence="5" id="KW-1185">Reference proteome</keyword>
<accession>A0A965ZFL2</accession>